<gene>
    <name evidence="1" type="ORF">EPI10_020705</name>
</gene>
<keyword evidence="2" id="KW-1185">Reference proteome</keyword>
<name>A0A5B6WG15_9ROSI</name>
<accession>A0A5B6WG15</accession>
<dbReference type="EMBL" id="SMMG02000003">
    <property type="protein sequence ID" value="KAA3480256.1"/>
    <property type="molecule type" value="Genomic_DNA"/>
</dbReference>
<evidence type="ECO:0000313" key="2">
    <source>
        <dbReference type="Proteomes" id="UP000325315"/>
    </source>
</evidence>
<evidence type="ECO:0000313" key="1">
    <source>
        <dbReference type="EMBL" id="KAA3480256.1"/>
    </source>
</evidence>
<proteinExistence type="predicted"/>
<protein>
    <recommendedName>
        <fullName evidence="3">RNase H type-1 domain-containing protein</fullName>
    </recommendedName>
</protein>
<organism evidence="1 2">
    <name type="scientific">Gossypium australe</name>
    <dbReference type="NCBI Taxonomy" id="47621"/>
    <lineage>
        <taxon>Eukaryota</taxon>
        <taxon>Viridiplantae</taxon>
        <taxon>Streptophyta</taxon>
        <taxon>Embryophyta</taxon>
        <taxon>Tracheophyta</taxon>
        <taxon>Spermatophyta</taxon>
        <taxon>Magnoliopsida</taxon>
        <taxon>eudicotyledons</taxon>
        <taxon>Gunneridae</taxon>
        <taxon>Pentapetalae</taxon>
        <taxon>rosids</taxon>
        <taxon>malvids</taxon>
        <taxon>Malvales</taxon>
        <taxon>Malvaceae</taxon>
        <taxon>Malvoideae</taxon>
        <taxon>Gossypium</taxon>
    </lineage>
</organism>
<comment type="caution">
    <text evidence="1">The sequence shown here is derived from an EMBL/GenBank/DDBJ whole genome shotgun (WGS) entry which is preliminary data.</text>
</comment>
<evidence type="ECO:0008006" key="3">
    <source>
        <dbReference type="Google" id="ProtNLM"/>
    </source>
</evidence>
<dbReference type="Proteomes" id="UP000325315">
    <property type="component" value="Unassembled WGS sequence"/>
</dbReference>
<reference evidence="2" key="1">
    <citation type="journal article" date="2019" name="Plant Biotechnol. J.">
        <title>Genome sequencing of the Australian wild diploid species Gossypium australe highlights disease resistance and delayed gland morphogenesis.</title>
        <authorList>
            <person name="Cai Y."/>
            <person name="Cai X."/>
            <person name="Wang Q."/>
            <person name="Wang P."/>
            <person name="Zhang Y."/>
            <person name="Cai C."/>
            <person name="Xu Y."/>
            <person name="Wang K."/>
            <person name="Zhou Z."/>
            <person name="Wang C."/>
            <person name="Geng S."/>
            <person name="Li B."/>
            <person name="Dong Q."/>
            <person name="Hou Y."/>
            <person name="Wang H."/>
            <person name="Ai P."/>
            <person name="Liu Z."/>
            <person name="Yi F."/>
            <person name="Sun M."/>
            <person name="An G."/>
            <person name="Cheng J."/>
            <person name="Zhang Y."/>
            <person name="Shi Q."/>
            <person name="Xie Y."/>
            <person name="Shi X."/>
            <person name="Chang Y."/>
            <person name="Huang F."/>
            <person name="Chen Y."/>
            <person name="Hong S."/>
            <person name="Mi L."/>
            <person name="Sun Q."/>
            <person name="Zhang L."/>
            <person name="Zhou B."/>
            <person name="Peng R."/>
            <person name="Zhang X."/>
            <person name="Liu F."/>
        </authorList>
    </citation>
    <scope>NUCLEOTIDE SEQUENCE [LARGE SCALE GENOMIC DNA]</scope>
    <source>
        <strain evidence="2">cv. PA1801</strain>
    </source>
</reference>
<dbReference type="AlphaFoldDB" id="A0A5B6WG15"/>
<sequence length="77" mass="8888">MYDGLAVGWEAGFRMVELECNLFTANELSKTNNDRIGFQHIYIEANKVADKLAKISTSNEFQLQRFEQTPLKIVDIY</sequence>